<organism evidence="1 2">
    <name type="scientific">Amycolatopsis nalaikhensis</name>
    <dbReference type="NCBI Taxonomy" id="715472"/>
    <lineage>
        <taxon>Bacteria</taxon>
        <taxon>Bacillati</taxon>
        <taxon>Actinomycetota</taxon>
        <taxon>Actinomycetes</taxon>
        <taxon>Pseudonocardiales</taxon>
        <taxon>Pseudonocardiaceae</taxon>
        <taxon>Amycolatopsis</taxon>
    </lineage>
</organism>
<name>A0ABY8XAB5_9PSEU</name>
<dbReference type="Gene3D" id="1.10.260.40">
    <property type="entry name" value="lambda repressor-like DNA-binding domains"/>
    <property type="match status" value="1"/>
</dbReference>
<dbReference type="Proteomes" id="UP001227101">
    <property type="component" value="Chromosome"/>
</dbReference>
<evidence type="ECO:0000313" key="1">
    <source>
        <dbReference type="EMBL" id="WIV52840.1"/>
    </source>
</evidence>
<reference evidence="1 2" key="1">
    <citation type="submission" date="2023-06" db="EMBL/GenBank/DDBJ databases">
        <authorList>
            <person name="Oyuntsetseg B."/>
            <person name="Kim S.B."/>
        </authorList>
    </citation>
    <scope>NUCLEOTIDE SEQUENCE [LARGE SCALE GENOMIC DNA]</scope>
    <source>
        <strain evidence="1 2">2-2</strain>
    </source>
</reference>
<gene>
    <name evidence="1" type="ORF">QP939_28265</name>
</gene>
<keyword evidence="2" id="KW-1185">Reference proteome</keyword>
<sequence>MPRNSSSPSNCSSFDTFAERLSYLLEHVSTYYMFDGAPVIVPEEIAQLTTEGAVGFRRFTARVPLVARWVQARTGLPLTKQALANFKTGYRENSRPAITRALAEFWRIHPNLLDPSVPAEEFELPYDEADRRTHELMTELGGLGVNARAITSSLGAAREADKQQLLKVLERIAQTIRSTGRDQPG</sequence>
<accession>A0ABY8XAB5</accession>
<protein>
    <submittedName>
        <fullName evidence="1">Uncharacterized protein</fullName>
    </submittedName>
</protein>
<proteinExistence type="predicted"/>
<dbReference type="EMBL" id="CP127173">
    <property type="protein sequence ID" value="WIV52840.1"/>
    <property type="molecule type" value="Genomic_DNA"/>
</dbReference>
<dbReference type="InterPro" id="IPR010982">
    <property type="entry name" value="Lambda_DNA-bd_dom_sf"/>
</dbReference>
<evidence type="ECO:0000313" key="2">
    <source>
        <dbReference type="Proteomes" id="UP001227101"/>
    </source>
</evidence>
<dbReference type="RefSeq" id="WP_285449242.1">
    <property type="nucleotide sequence ID" value="NZ_CP127173.1"/>
</dbReference>